<dbReference type="OrthoDB" id="292231at2"/>
<dbReference type="AlphaFoldDB" id="A3ZQ29"/>
<dbReference type="Pfam" id="PF14568">
    <property type="entry name" value="SUKH_6"/>
    <property type="match status" value="1"/>
</dbReference>
<reference evidence="1 2" key="1">
    <citation type="submission" date="2006-02" db="EMBL/GenBank/DDBJ databases">
        <authorList>
            <person name="Amann R."/>
            <person name="Ferriera S."/>
            <person name="Johnson J."/>
            <person name="Kravitz S."/>
            <person name="Halpern A."/>
            <person name="Remington K."/>
            <person name="Beeson K."/>
            <person name="Tran B."/>
            <person name="Rogers Y.-H."/>
            <person name="Friedman R."/>
            <person name="Venter J.C."/>
        </authorList>
    </citation>
    <scope>NUCLEOTIDE SEQUENCE [LARGE SCALE GENOMIC DNA]</scope>
    <source>
        <strain evidence="1 2">DSM 3645</strain>
    </source>
</reference>
<name>A3ZQ29_9BACT</name>
<accession>A3ZQ29</accession>
<dbReference type="RefSeq" id="WP_002652491.1">
    <property type="nucleotide sequence ID" value="NZ_CH672376.1"/>
</dbReference>
<comment type="caution">
    <text evidence="1">The sequence shown here is derived from an EMBL/GenBank/DDBJ whole genome shotgun (WGS) entry which is preliminary data.</text>
</comment>
<proteinExistence type="predicted"/>
<dbReference type="eggNOG" id="ENOG50338VG">
    <property type="taxonomic scope" value="Bacteria"/>
</dbReference>
<dbReference type="Proteomes" id="UP000004358">
    <property type="component" value="Unassembled WGS sequence"/>
</dbReference>
<dbReference type="STRING" id="314230.DSM3645_22961"/>
<dbReference type="HOGENOM" id="CLU_1445769_0_0_0"/>
<evidence type="ECO:0000313" key="1">
    <source>
        <dbReference type="EMBL" id="EAQ81302.1"/>
    </source>
</evidence>
<organism evidence="1 2">
    <name type="scientific">Blastopirellula marina DSM 3645</name>
    <dbReference type="NCBI Taxonomy" id="314230"/>
    <lineage>
        <taxon>Bacteria</taxon>
        <taxon>Pseudomonadati</taxon>
        <taxon>Planctomycetota</taxon>
        <taxon>Planctomycetia</taxon>
        <taxon>Pirellulales</taxon>
        <taxon>Pirellulaceae</taxon>
        <taxon>Blastopirellula</taxon>
    </lineage>
</organism>
<gene>
    <name evidence="1" type="ORF">DSM3645_22961</name>
</gene>
<dbReference type="EMBL" id="AANZ01000005">
    <property type="protein sequence ID" value="EAQ81302.1"/>
    <property type="molecule type" value="Genomic_DNA"/>
</dbReference>
<dbReference type="Gene3D" id="3.40.1580.10">
    <property type="entry name" value="SMI1/KNR4-like"/>
    <property type="match status" value="1"/>
</dbReference>
<dbReference type="SUPFAM" id="SSF160631">
    <property type="entry name" value="SMI1/KNR4-like"/>
    <property type="match status" value="1"/>
</dbReference>
<evidence type="ECO:0000313" key="2">
    <source>
        <dbReference type="Proteomes" id="UP000004358"/>
    </source>
</evidence>
<protein>
    <recommendedName>
        <fullName evidence="3">Knr4/Smi1-like domain-containing protein</fullName>
    </recommendedName>
</protein>
<dbReference type="InterPro" id="IPR037883">
    <property type="entry name" value="Knr4/Smi1-like_sf"/>
</dbReference>
<evidence type="ECO:0008006" key="3">
    <source>
        <dbReference type="Google" id="ProtNLM"/>
    </source>
</evidence>
<sequence>MALEEILNFIPPPAETVDTSGDWAIAEQQFGLTLPTDFKQLIETYGSGEFPRGLVVANLLTQEGRDKVGEDLSRYAELKDTCEHEYILHPECPGLFPWGSDENGHLYCWWTEGEPDQWGIVQLYHRCEDAPLKIFPGPLTSFLVRLMSNSYTNMLGGVELEPDQLRFIRGRQPV</sequence>